<dbReference type="AlphaFoldDB" id="A0A1I5CP41"/>
<reference evidence="3" key="1">
    <citation type="submission" date="2016-10" db="EMBL/GenBank/DDBJ databases">
        <authorList>
            <person name="Varghese N."/>
            <person name="Submissions S."/>
        </authorList>
    </citation>
    <scope>NUCLEOTIDE SEQUENCE [LARGE SCALE GENOMIC DNA]</scope>
    <source>
        <strain evidence="3">DS-12</strain>
    </source>
</reference>
<gene>
    <name evidence="2" type="ORF">SAMN05421741_1134</name>
</gene>
<keyword evidence="1" id="KW-1133">Transmembrane helix</keyword>
<name>A0A1I5CP41_9FLAO</name>
<dbReference type="Proteomes" id="UP000199036">
    <property type="component" value="Unassembled WGS sequence"/>
</dbReference>
<dbReference type="OrthoDB" id="1346707at2"/>
<evidence type="ECO:0000313" key="2">
    <source>
        <dbReference type="EMBL" id="SFN88646.1"/>
    </source>
</evidence>
<feature type="transmembrane region" description="Helical" evidence="1">
    <location>
        <begin position="128"/>
        <end position="145"/>
    </location>
</feature>
<evidence type="ECO:0000313" key="3">
    <source>
        <dbReference type="Proteomes" id="UP000199036"/>
    </source>
</evidence>
<proteinExistence type="predicted"/>
<feature type="transmembrane region" description="Helical" evidence="1">
    <location>
        <begin position="182"/>
        <end position="198"/>
    </location>
</feature>
<feature type="transmembrane region" description="Helical" evidence="1">
    <location>
        <begin position="204"/>
        <end position="221"/>
    </location>
</feature>
<evidence type="ECO:0000256" key="1">
    <source>
        <dbReference type="SAM" id="Phobius"/>
    </source>
</evidence>
<keyword evidence="3" id="KW-1185">Reference proteome</keyword>
<sequence>MILNVKASFVYGWFSFRNISIYADNILCGSITGTGKNVIEIPHNTKVIKFELGKIYPYTTTVYLKPEDYDLNEVFVGLSLNHRGIALALYDSLKTNYLKSTKLSEQDYMLFGKNVDDEQLIELKNYKTSILMLLISLLILVFSVVQQNNDLSPFAFLIGLSSLVTSLVYFRERKVVKSNYMVRIIASVLLFILAVCFLENSYMYLNWIILLFTALLVMFFIENLKDNNKTNIKEA</sequence>
<organism evidence="2 3">
    <name type="scientific">Paenimyroides ummariense</name>
    <dbReference type="NCBI Taxonomy" id="913024"/>
    <lineage>
        <taxon>Bacteria</taxon>
        <taxon>Pseudomonadati</taxon>
        <taxon>Bacteroidota</taxon>
        <taxon>Flavobacteriia</taxon>
        <taxon>Flavobacteriales</taxon>
        <taxon>Flavobacteriaceae</taxon>
        <taxon>Paenimyroides</taxon>
    </lineage>
</organism>
<dbReference type="RefSeq" id="WP_091523436.1">
    <property type="nucleotide sequence ID" value="NZ_FOVI01000013.1"/>
</dbReference>
<accession>A0A1I5CP41</accession>
<keyword evidence="1" id="KW-0812">Transmembrane</keyword>
<protein>
    <submittedName>
        <fullName evidence="2">Uncharacterized protein</fullName>
    </submittedName>
</protein>
<dbReference type="EMBL" id="FOVI01000013">
    <property type="protein sequence ID" value="SFN88646.1"/>
    <property type="molecule type" value="Genomic_DNA"/>
</dbReference>
<keyword evidence="1" id="KW-0472">Membrane</keyword>
<feature type="transmembrane region" description="Helical" evidence="1">
    <location>
        <begin position="151"/>
        <end position="170"/>
    </location>
</feature>